<comment type="caution">
    <text evidence="1">The sequence shown here is derived from an EMBL/GenBank/DDBJ whole genome shotgun (WGS) entry which is preliminary data.</text>
</comment>
<reference evidence="1" key="1">
    <citation type="journal article" date="2014" name="Int. J. Syst. Evol. Microbiol.">
        <title>Complete genome sequence of Corynebacterium casei LMG S-19264T (=DSM 44701T), isolated from a smear-ripened cheese.</title>
        <authorList>
            <consortium name="US DOE Joint Genome Institute (JGI-PGF)"/>
            <person name="Walter F."/>
            <person name="Albersmeier A."/>
            <person name="Kalinowski J."/>
            <person name="Ruckert C."/>
        </authorList>
    </citation>
    <scope>NUCLEOTIDE SEQUENCE</scope>
    <source>
        <strain evidence="1">CGMCC 4.7368</strain>
    </source>
</reference>
<sequence length="49" mass="5292">MTSRTRPGGKRMSKIMIARLFTFMVLVVPVVLVLAGGGETVFPPGVSWT</sequence>
<accession>A0A917YR58</accession>
<reference evidence="1" key="2">
    <citation type="submission" date="2020-09" db="EMBL/GenBank/DDBJ databases">
        <authorList>
            <person name="Sun Q."/>
            <person name="Zhou Y."/>
        </authorList>
    </citation>
    <scope>NUCLEOTIDE SEQUENCE</scope>
    <source>
        <strain evidence="1">CGMCC 4.7368</strain>
    </source>
</reference>
<dbReference type="AlphaFoldDB" id="A0A917YR58"/>
<dbReference type="Proteomes" id="UP000646523">
    <property type="component" value="Unassembled WGS sequence"/>
</dbReference>
<dbReference type="EMBL" id="BMNH01000003">
    <property type="protein sequence ID" value="GGO64505.1"/>
    <property type="molecule type" value="Genomic_DNA"/>
</dbReference>
<keyword evidence="2" id="KW-1185">Reference proteome</keyword>
<evidence type="ECO:0000313" key="1">
    <source>
        <dbReference type="EMBL" id="GGO64505.1"/>
    </source>
</evidence>
<protein>
    <submittedName>
        <fullName evidence="1">Uncharacterized protein</fullName>
    </submittedName>
</protein>
<name>A0A917YR58_9ACTN</name>
<proteinExistence type="predicted"/>
<gene>
    <name evidence="1" type="ORF">GCM10012289_13990</name>
</gene>
<organism evidence="1 2">
    <name type="scientific">Nonomuraea cavernae</name>
    <dbReference type="NCBI Taxonomy" id="2045107"/>
    <lineage>
        <taxon>Bacteria</taxon>
        <taxon>Bacillati</taxon>
        <taxon>Actinomycetota</taxon>
        <taxon>Actinomycetes</taxon>
        <taxon>Streptosporangiales</taxon>
        <taxon>Streptosporangiaceae</taxon>
        <taxon>Nonomuraea</taxon>
    </lineage>
</organism>
<evidence type="ECO:0000313" key="2">
    <source>
        <dbReference type="Proteomes" id="UP000646523"/>
    </source>
</evidence>